<gene>
    <name evidence="2" type="ORF">F8A88_15295</name>
</gene>
<evidence type="ECO:0000313" key="3">
    <source>
        <dbReference type="Proteomes" id="UP000438699"/>
    </source>
</evidence>
<feature type="chain" id="PRO_5026716743" description="Cytochrome c domain-containing protein" evidence="1">
    <location>
        <begin position="30"/>
        <end position="99"/>
    </location>
</feature>
<dbReference type="OrthoDB" id="258660at2"/>
<protein>
    <recommendedName>
        <fullName evidence="4">Cytochrome c domain-containing protein</fullName>
    </recommendedName>
</protein>
<dbReference type="Proteomes" id="UP000438699">
    <property type="component" value="Unassembled WGS sequence"/>
</dbReference>
<evidence type="ECO:0008006" key="4">
    <source>
        <dbReference type="Google" id="ProtNLM"/>
    </source>
</evidence>
<dbReference type="RefSeq" id="WP_151152055.1">
    <property type="nucleotide sequence ID" value="NZ_WAIE01000010.1"/>
</dbReference>
<keyword evidence="3" id="KW-1185">Reference proteome</keyword>
<dbReference type="InterPro" id="IPR036909">
    <property type="entry name" value="Cyt_c-like_dom_sf"/>
</dbReference>
<dbReference type="AlphaFoldDB" id="A0A6N6MZC3"/>
<keyword evidence="1" id="KW-0732">Signal</keyword>
<accession>A0A6N6MZC3</accession>
<sequence>MKGTVRFRGLSVVAALLMCLCICAVAVGADDMGEGVRQACSSCHGTKRICRMLGVKDDAGWEKTVRRMVANGAELSPDSAGPVAQYLSGLAPGSAPLCR</sequence>
<reference evidence="2 3" key="1">
    <citation type="journal article" date="2017" name="Int. J. Syst. Evol. Microbiol.">
        <title>Desulfovibrio senegalensis sp. nov., a mesophilic sulfate reducer isolated from marine sediment.</title>
        <authorList>
            <person name="Thioye A."/>
            <person name="Gam Z.B.A."/>
            <person name="Mbengue M."/>
            <person name="Cayol J.L."/>
            <person name="Joseph-Bartoli M."/>
            <person name="Toure-Kane C."/>
            <person name="Labat M."/>
        </authorList>
    </citation>
    <scope>NUCLEOTIDE SEQUENCE [LARGE SCALE GENOMIC DNA]</scope>
    <source>
        <strain evidence="2 3">DSM 101509</strain>
    </source>
</reference>
<evidence type="ECO:0000313" key="2">
    <source>
        <dbReference type="EMBL" id="KAB1438821.1"/>
    </source>
</evidence>
<dbReference type="EMBL" id="WAIE01000010">
    <property type="protein sequence ID" value="KAB1438821.1"/>
    <property type="molecule type" value="Genomic_DNA"/>
</dbReference>
<organism evidence="2 3">
    <name type="scientific">Pseudodesulfovibrio senegalensis</name>
    <dbReference type="NCBI Taxonomy" id="1721087"/>
    <lineage>
        <taxon>Bacteria</taxon>
        <taxon>Pseudomonadati</taxon>
        <taxon>Thermodesulfobacteriota</taxon>
        <taxon>Desulfovibrionia</taxon>
        <taxon>Desulfovibrionales</taxon>
        <taxon>Desulfovibrionaceae</taxon>
    </lineage>
</organism>
<proteinExistence type="predicted"/>
<evidence type="ECO:0000256" key="1">
    <source>
        <dbReference type="SAM" id="SignalP"/>
    </source>
</evidence>
<dbReference type="GO" id="GO:0020037">
    <property type="term" value="F:heme binding"/>
    <property type="evidence" value="ECO:0007669"/>
    <property type="project" value="InterPro"/>
</dbReference>
<dbReference type="GO" id="GO:0009055">
    <property type="term" value="F:electron transfer activity"/>
    <property type="evidence" value="ECO:0007669"/>
    <property type="project" value="InterPro"/>
</dbReference>
<dbReference type="Gene3D" id="1.10.760.10">
    <property type="entry name" value="Cytochrome c-like domain"/>
    <property type="match status" value="1"/>
</dbReference>
<name>A0A6N6MZC3_9BACT</name>
<dbReference type="SUPFAM" id="SSF46626">
    <property type="entry name" value="Cytochrome c"/>
    <property type="match status" value="1"/>
</dbReference>
<feature type="signal peptide" evidence="1">
    <location>
        <begin position="1"/>
        <end position="29"/>
    </location>
</feature>
<comment type="caution">
    <text evidence="2">The sequence shown here is derived from an EMBL/GenBank/DDBJ whole genome shotgun (WGS) entry which is preliminary data.</text>
</comment>